<dbReference type="InterPro" id="IPR004422">
    <property type="entry name" value="RFAP_synthase"/>
</dbReference>
<gene>
    <name evidence="5" type="ORF">ENV14_05570</name>
</gene>
<dbReference type="InterPro" id="IPR020568">
    <property type="entry name" value="Ribosomal_Su5_D2-typ_SF"/>
</dbReference>
<dbReference type="PANTHER" id="PTHR20861">
    <property type="entry name" value="HOMOSERINE/4-DIPHOSPHOCYTIDYL-2-C-METHYL-D-ERYTHRITOL KINASE"/>
    <property type="match status" value="1"/>
</dbReference>
<sequence>MKVLVHATARLHMGFYNFLADGIAYGSIGVALDRPSITVRVFTHSEGGFKVLNRAGVDITDCIRAVEKVFDLRGIGIEVVSAIPRHVGLGSTTQTVLAIAYALSKLQGLGYGVRGIAVKLCRGRDSGVGIAAFESGGFVVDSGRRVTEGRVACPSSVEDLPQPVFQAPLPKKWSFLIFTPKKKRGLDEVSERRALDTPIELPRDTQFELYKLVFLHMIPSVLRRDAETFGKALTKLQFIVGEYFSKYQGGVFCCEEAETIVKTMLRHGVKGVGQSSWGPTVYGLVEGHTTAKRLCEKVLRDLRSEGVEVEYMIAKARNKGAEVAVER</sequence>
<organism evidence="5">
    <name type="scientific">Ignisphaera aggregans</name>
    <dbReference type="NCBI Taxonomy" id="334771"/>
    <lineage>
        <taxon>Archaea</taxon>
        <taxon>Thermoproteota</taxon>
        <taxon>Thermoprotei</taxon>
        <taxon>Desulfurococcales</taxon>
        <taxon>Desulfurococcaceae</taxon>
        <taxon>Ignisphaera</taxon>
    </lineage>
</organism>
<evidence type="ECO:0000259" key="4">
    <source>
        <dbReference type="Pfam" id="PF08544"/>
    </source>
</evidence>
<comment type="subunit">
    <text evidence="2">Homodimer.</text>
</comment>
<dbReference type="InterPro" id="IPR006204">
    <property type="entry name" value="GHMP_kinase_N_dom"/>
</dbReference>
<dbReference type="SUPFAM" id="SSF54211">
    <property type="entry name" value="Ribosomal protein S5 domain 2-like"/>
    <property type="match status" value="1"/>
</dbReference>
<dbReference type="Pfam" id="PF00288">
    <property type="entry name" value="GHMP_kinases_N"/>
    <property type="match status" value="1"/>
</dbReference>
<reference evidence="5" key="1">
    <citation type="journal article" date="2020" name="mSystems">
        <title>Genome- and Community-Level Interaction Insights into Carbon Utilization and Element Cycling Functions of Hydrothermarchaeota in Hydrothermal Sediment.</title>
        <authorList>
            <person name="Zhou Z."/>
            <person name="Liu Y."/>
            <person name="Xu W."/>
            <person name="Pan J."/>
            <person name="Luo Z.H."/>
            <person name="Li M."/>
        </authorList>
    </citation>
    <scope>NUCLEOTIDE SEQUENCE [LARGE SCALE GENOMIC DNA]</scope>
    <source>
        <strain evidence="5">SpSt-732</strain>
    </source>
</reference>
<feature type="domain" description="GHMP kinase C-terminal" evidence="4">
    <location>
        <begin position="217"/>
        <end position="298"/>
    </location>
</feature>
<comment type="pathway">
    <text evidence="2">Cofactor biosynthesis; 5,6,7,8-tetrahydromethanopterin biosynthesis.</text>
</comment>
<evidence type="ECO:0000256" key="1">
    <source>
        <dbReference type="ARBA" id="ARBA00022679"/>
    </source>
</evidence>
<dbReference type="Gene3D" id="3.30.230.10">
    <property type="match status" value="1"/>
</dbReference>
<keyword evidence="2" id="KW-0328">Glycosyltransferase</keyword>
<dbReference type="GO" id="GO:0043793">
    <property type="term" value="F:beta-ribofuranosylaminobenzene 5'-phosphate synthase activity"/>
    <property type="evidence" value="ECO:0007669"/>
    <property type="project" value="UniProtKB-EC"/>
</dbReference>
<dbReference type="UniPathway" id="UPA00065"/>
<comment type="similarity">
    <text evidence="2">Belongs to the beta-RFA-P synthase family.</text>
</comment>
<dbReference type="NCBIfam" id="TIGR00144">
    <property type="entry name" value="beta_RFAP_syn"/>
    <property type="match status" value="1"/>
</dbReference>
<feature type="domain" description="GHMP kinase N-terminal" evidence="3">
    <location>
        <begin position="61"/>
        <end position="119"/>
    </location>
</feature>
<dbReference type="EC" id="2.4.2.54" evidence="2"/>
<evidence type="ECO:0000313" key="5">
    <source>
        <dbReference type="EMBL" id="HGI87836.1"/>
    </source>
</evidence>
<dbReference type="EMBL" id="DTFF01000047">
    <property type="protein sequence ID" value="HGI87836.1"/>
    <property type="molecule type" value="Genomic_DNA"/>
</dbReference>
<dbReference type="PANTHER" id="PTHR20861:SF6">
    <property type="entry name" value="BETA-RIBOFURANOSYLPHENOL 5'-PHOSPHATE SYNTHASE"/>
    <property type="match status" value="1"/>
</dbReference>
<dbReference type="InterPro" id="IPR013750">
    <property type="entry name" value="GHMP_kinase_C_dom"/>
</dbReference>
<evidence type="ECO:0000259" key="3">
    <source>
        <dbReference type="Pfam" id="PF00288"/>
    </source>
</evidence>
<name>A0A7C4BDF1_9CREN</name>
<comment type="caution">
    <text evidence="5">The sequence shown here is derived from an EMBL/GenBank/DDBJ whole genome shotgun (WGS) entry which is preliminary data.</text>
</comment>
<dbReference type="AlphaFoldDB" id="A0A7C4BDF1"/>
<protein>
    <recommendedName>
        <fullName evidence="2">Beta-ribofuranosylaminobenzene 5'-phosphate synthase</fullName>
        <shortName evidence="2">Beta-RFA-P synthase</shortName>
        <ecNumber evidence="2">2.4.2.54</ecNumber>
    </recommendedName>
</protein>
<dbReference type="PIRSF" id="PIRSF004884">
    <property type="entry name" value="Sugar_kin_arch"/>
    <property type="match status" value="1"/>
</dbReference>
<dbReference type="InterPro" id="IPR014721">
    <property type="entry name" value="Ribsml_uS5_D2-typ_fold_subgr"/>
</dbReference>
<evidence type="ECO:0000256" key="2">
    <source>
        <dbReference type="PIRNR" id="PIRNR004884"/>
    </source>
</evidence>
<keyword evidence="1 2" id="KW-0808">Transferase</keyword>
<dbReference type="Pfam" id="PF08544">
    <property type="entry name" value="GHMP_kinases_C"/>
    <property type="match status" value="1"/>
</dbReference>
<dbReference type="GO" id="GO:0005524">
    <property type="term" value="F:ATP binding"/>
    <property type="evidence" value="ECO:0007669"/>
    <property type="project" value="UniProtKB-UniRule"/>
</dbReference>
<proteinExistence type="inferred from homology"/>
<accession>A0A7C4BDF1</accession>
<comment type="catalytic activity">
    <reaction evidence="2">
        <text>5-phospho-alpha-D-ribose 1-diphosphate + 4-hydroxybenzoate + H(+) = 4-(beta-D-ribofuranosyl)phenol 5'-phosphate + CO2 + diphosphate</text>
        <dbReference type="Rhea" id="RHEA:48556"/>
        <dbReference type="ChEBI" id="CHEBI:15378"/>
        <dbReference type="ChEBI" id="CHEBI:16526"/>
        <dbReference type="ChEBI" id="CHEBI:17879"/>
        <dbReference type="ChEBI" id="CHEBI:33019"/>
        <dbReference type="ChEBI" id="CHEBI:58017"/>
        <dbReference type="ChEBI" id="CHEBI:82767"/>
        <dbReference type="EC" id="2.4.2.54"/>
    </reaction>
</comment>
<comment type="function">
    <text evidence="2">Catalyzes the condensation of 4-aminobenzoate (pABA) with 5-phospho-alpha-D-ribose 1-diphosphate (PRPP) to produce beta-ribofuranosylaminobenzene 5'-phosphate (beta-RFA-P).</text>
</comment>